<comment type="similarity">
    <text evidence="1">Belongs to the VEFS (VRN2-EMF2-FIS2-SU(Z)12) family.</text>
</comment>
<dbReference type="InterPro" id="IPR019786">
    <property type="entry name" value="Zinc_finger_PHD-type_CS"/>
</dbReference>
<dbReference type="SMART" id="SM00249">
    <property type="entry name" value="PHD"/>
    <property type="match status" value="1"/>
</dbReference>
<dbReference type="Gene3D" id="3.30.40.10">
    <property type="entry name" value="Zinc/RING finger domain, C3HC4 (zinc finger)"/>
    <property type="match status" value="1"/>
</dbReference>
<sequence length="752" mass="83356">MTPHGFRRDLPFLHRNWIDGLQNAMEPRPPRRLDNHLIDGCRPAKKRRLERDTGVYNPYLAAAAVGLPEEASDQQPALCINVQRIQHKDTPKAGASTSPQHLDGPAEISRARCKITIHGCDNGRKELLFCASQVCSVQTYKNPSAPGYVAKINLPKPFIVPADMIMIDRHEHNHIFDLAGSYTAEIELGGVGNPSWPPFKLIKSDDVDAFAVSYRPEERQKWSLVAIIDDICPKSLAPDSLVLRHRSIEMPDCSTDLVLKREILWTTGFAEKVNKGLSADTVDGKTSTRPVMNGTAVNGMANGHVNGFLSNGYSHQGPELTNGTGANGHVNGHVEEDDDAEGELTPNRSLRTRGPAKSYNLKELSDKAHGTERKRRRKLGDVDKDERAAADGIGRSVVYKLPSEEVTVDGLSCCVCGATSPSTQQLRAHFLCHPRYQFDFMETRHGKDAPHVVFVSLDIVAAEGQSMQPRVFQLCRAKGSLDLSRYLDGDDSWVTSRFGPDHGDKPDEYHSLRPVVLKPKTTTRRPESSENSTSIRISAGSRAVVPRIKQRLFHPLSKALLEPGKPVPIVEPDTDWLIQKHRDHLQDFVDIEDGEKEYMMEWDAFAFKEQLSSNAYIVRGLLAFVRAKAPWLLAKNTRMLEFGKHMATLRARGSITSGTIEEALKIVADARRKGLAAPLIAAASGALEPKPSIQRSKGACVICRKPALGPSLLICSNKECPKRSYHSHCVRSVAKVSVEKKREWLCNDCVDF</sequence>
<feature type="region of interest" description="Disordered" evidence="7">
    <location>
        <begin position="312"/>
        <end position="387"/>
    </location>
</feature>
<dbReference type="InterPro" id="IPR011011">
    <property type="entry name" value="Znf_FYVE_PHD"/>
</dbReference>
<dbReference type="GO" id="GO:0016586">
    <property type="term" value="C:RSC-type complex"/>
    <property type="evidence" value="ECO:0007669"/>
    <property type="project" value="TreeGrafter"/>
</dbReference>
<dbReference type="GO" id="GO:0031490">
    <property type="term" value="F:chromatin DNA binding"/>
    <property type="evidence" value="ECO:0007669"/>
    <property type="project" value="TreeGrafter"/>
</dbReference>
<evidence type="ECO:0000256" key="7">
    <source>
        <dbReference type="SAM" id="MobiDB-lite"/>
    </source>
</evidence>
<keyword evidence="5" id="KW-0805">Transcription regulation</keyword>
<keyword evidence="4" id="KW-0862">Zinc</keyword>
<proteinExistence type="inferred from homology"/>
<name>A0A4P7NGI6_PYROR</name>
<evidence type="ECO:0000313" key="9">
    <source>
        <dbReference type="EMBL" id="QBZ61061.1"/>
    </source>
</evidence>
<reference evidence="9 10" key="1">
    <citation type="journal article" date="2019" name="Mol. Biol. Evol.">
        <title>Blast fungal genomes show frequent chromosomal changes, gene gains and losses, and effector gene turnover.</title>
        <authorList>
            <person name="Gomez Luciano L.B."/>
            <person name="Jason Tsai I."/>
            <person name="Chuma I."/>
            <person name="Tosa Y."/>
            <person name="Chen Y.H."/>
            <person name="Li J.Y."/>
            <person name="Li M.Y."/>
            <person name="Jade Lu M.Y."/>
            <person name="Nakayashiki H."/>
            <person name="Li W.H."/>
        </authorList>
    </citation>
    <scope>NUCLEOTIDE SEQUENCE [LARGE SCALE GENOMIC DNA]</scope>
    <source>
        <strain evidence="9">MZ5-1-6</strain>
    </source>
</reference>
<evidence type="ECO:0000256" key="6">
    <source>
        <dbReference type="ARBA" id="ARBA00023163"/>
    </source>
</evidence>
<evidence type="ECO:0000256" key="5">
    <source>
        <dbReference type="ARBA" id="ARBA00023015"/>
    </source>
</evidence>
<evidence type="ECO:0000256" key="2">
    <source>
        <dbReference type="ARBA" id="ARBA00022723"/>
    </source>
</evidence>
<dbReference type="InterPro" id="IPR019135">
    <property type="entry name" value="Polycomb_protein_VEFS-Box"/>
</dbReference>
<dbReference type="AlphaFoldDB" id="A0A4P7NGI6"/>
<evidence type="ECO:0000256" key="4">
    <source>
        <dbReference type="ARBA" id="ARBA00022833"/>
    </source>
</evidence>
<organism evidence="9 10">
    <name type="scientific">Pyricularia oryzae</name>
    <name type="common">Rice blast fungus</name>
    <name type="synonym">Magnaporthe oryzae</name>
    <dbReference type="NCBI Taxonomy" id="318829"/>
    <lineage>
        <taxon>Eukaryota</taxon>
        <taxon>Fungi</taxon>
        <taxon>Dikarya</taxon>
        <taxon>Ascomycota</taxon>
        <taxon>Pezizomycotina</taxon>
        <taxon>Sordariomycetes</taxon>
        <taxon>Sordariomycetidae</taxon>
        <taxon>Magnaporthales</taxon>
        <taxon>Pyriculariaceae</taxon>
        <taxon>Pyricularia</taxon>
    </lineage>
</organism>
<dbReference type="PROSITE" id="PS01359">
    <property type="entry name" value="ZF_PHD_1"/>
    <property type="match status" value="1"/>
</dbReference>
<keyword evidence="3" id="KW-0863">Zinc-finger</keyword>
<dbReference type="GO" id="GO:0008270">
    <property type="term" value="F:zinc ion binding"/>
    <property type="evidence" value="ECO:0007669"/>
    <property type="project" value="UniProtKB-KW"/>
</dbReference>
<dbReference type="CDD" id="cd21552">
    <property type="entry name" value="VEFS-box_ctSUZ12-like"/>
    <property type="match status" value="1"/>
</dbReference>
<evidence type="ECO:0000256" key="1">
    <source>
        <dbReference type="ARBA" id="ARBA00007416"/>
    </source>
</evidence>
<accession>A0A4P7NGI6</accession>
<feature type="compositionally biased region" description="Polar residues" evidence="7">
    <location>
        <begin position="312"/>
        <end position="324"/>
    </location>
</feature>
<dbReference type="SUPFAM" id="SSF57903">
    <property type="entry name" value="FYVE/PHD zinc finger"/>
    <property type="match status" value="1"/>
</dbReference>
<dbReference type="PANTHER" id="PTHR22597">
    <property type="entry name" value="POLYCOMB GROUP PROTEIN"/>
    <property type="match status" value="1"/>
</dbReference>
<evidence type="ECO:0000259" key="8">
    <source>
        <dbReference type="SMART" id="SM00249"/>
    </source>
</evidence>
<gene>
    <name evidence="9" type="ORF">PoMZ_08007</name>
</gene>
<keyword evidence="2" id="KW-0479">Metal-binding</keyword>
<evidence type="ECO:0000256" key="3">
    <source>
        <dbReference type="ARBA" id="ARBA00022771"/>
    </source>
</evidence>
<dbReference type="Proteomes" id="UP000294847">
    <property type="component" value="Chromosome 4"/>
</dbReference>
<dbReference type="EMBL" id="CP034207">
    <property type="protein sequence ID" value="QBZ61061.1"/>
    <property type="molecule type" value="Genomic_DNA"/>
</dbReference>
<feature type="domain" description="Zinc finger PHD-type" evidence="8">
    <location>
        <begin position="699"/>
        <end position="750"/>
    </location>
</feature>
<dbReference type="InterPro" id="IPR001965">
    <property type="entry name" value="Znf_PHD"/>
</dbReference>
<evidence type="ECO:0000313" key="10">
    <source>
        <dbReference type="Proteomes" id="UP000294847"/>
    </source>
</evidence>
<dbReference type="PANTHER" id="PTHR22597:SF0">
    <property type="entry name" value="POLYCOMB PROTEIN SUZ12"/>
    <property type="match status" value="1"/>
</dbReference>
<dbReference type="InterPro" id="IPR013083">
    <property type="entry name" value="Znf_RING/FYVE/PHD"/>
</dbReference>
<keyword evidence="6" id="KW-0804">Transcription</keyword>
<protein>
    <recommendedName>
        <fullName evidence="8">Zinc finger PHD-type domain-containing protein</fullName>
    </recommendedName>
</protein>
<dbReference type="Pfam" id="PF09733">
    <property type="entry name" value="VEFS-Box"/>
    <property type="match status" value="1"/>
</dbReference>